<dbReference type="InterPro" id="IPR051533">
    <property type="entry name" value="WaaL-like"/>
</dbReference>
<accession>A0A1I0MF43</accession>
<evidence type="ECO:0000256" key="5">
    <source>
        <dbReference type="SAM" id="Phobius"/>
    </source>
</evidence>
<keyword evidence="8" id="KW-1185">Reference proteome</keyword>
<feature type="domain" description="O-antigen ligase-related" evidence="6">
    <location>
        <begin position="268"/>
        <end position="409"/>
    </location>
</feature>
<evidence type="ECO:0000259" key="6">
    <source>
        <dbReference type="Pfam" id="PF04932"/>
    </source>
</evidence>
<feature type="transmembrane region" description="Helical" evidence="5">
    <location>
        <begin position="41"/>
        <end position="59"/>
    </location>
</feature>
<feature type="transmembrane region" description="Helical" evidence="5">
    <location>
        <begin position="155"/>
        <end position="172"/>
    </location>
</feature>
<evidence type="ECO:0000256" key="3">
    <source>
        <dbReference type="ARBA" id="ARBA00022989"/>
    </source>
</evidence>
<keyword evidence="7" id="KW-0436">Ligase</keyword>
<dbReference type="PANTHER" id="PTHR37422:SF13">
    <property type="entry name" value="LIPOPOLYSACCHARIDE BIOSYNTHESIS PROTEIN PA4999-RELATED"/>
    <property type="match status" value="1"/>
</dbReference>
<feature type="transmembrane region" description="Helical" evidence="5">
    <location>
        <begin position="305"/>
        <end position="324"/>
    </location>
</feature>
<keyword evidence="4 5" id="KW-0472">Membrane</keyword>
<reference evidence="7 8" key="1">
    <citation type="submission" date="2016-10" db="EMBL/GenBank/DDBJ databases">
        <authorList>
            <person name="de Groot N.N."/>
        </authorList>
    </citation>
    <scope>NUCLEOTIDE SEQUENCE [LARGE SCALE GENOMIC DNA]</scope>
    <source>
        <strain evidence="7 8">TC2-24</strain>
    </source>
</reference>
<protein>
    <submittedName>
        <fullName evidence="7">O-antigen ligase like membrane protein</fullName>
    </submittedName>
</protein>
<feature type="transmembrane region" description="Helical" evidence="5">
    <location>
        <begin position="463"/>
        <end position="483"/>
    </location>
</feature>
<dbReference type="Pfam" id="PF04932">
    <property type="entry name" value="Wzy_C"/>
    <property type="match status" value="1"/>
</dbReference>
<feature type="transmembrane region" description="Helical" evidence="5">
    <location>
        <begin position="261"/>
        <end position="277"/>
    </location>
</feature>
<feature type="transmembrane region" description="Helical" evidence="5">
    <location>
        <begin position="118"/>
        <end position="135"/>
    </location>
</feature>
<proteinExistence type="predicted"/>
<sequence>MPSSSSHRLSEYTHENGGRVLLLFLLFLLAIYEFVTAGFSAFATICIIPVLIFCIYVAFRWRMSTFWALIIINFFVQMKDVTLPIPVSLPNEMLQIILMAIAVIDIRQTSPFGRIGNLMFFALVIWCGFCLLEILNDTCNLGISIARWYNGARLMAFQLLYIFIVFSLYISTPETLKNYLILWALLSLFSAFWTWKQVYLGLTVKENVWLQTSGYTTHLLNAGTLIRYWSTFNDAACYGCYAAATSAAFIIFAITNKIKKFKLFFGIIAIAVIWGMFQSGTRTAIFCLAAGLLVYIFLSKSFKIAIPFTIVFGIFAFILMFTNIGNSNQQIRRMRSAFNKDDASASVREINQEVMKKHIKDAPWGIGLGMGMEHVPANNKYWRLATIPPDSEYVFIWLRTGPIGITIFVITMLIMLGGACRVVLFKLKNKSLIGIGGGLCGAFVAIQLGGYGNQILMQMPNCLTFYGGLAIVYVLPYLEPAWIEMENKMYERQEEKKRIKREKKLASRV</sequence>
<keyword evidence="2 5" id="KW-0812">Transmembrane</keyword>
<evidence type="ECO:0000256" key="1">
    <source>
        <dbReference type="ARBA" id="ARBA00004141"/>
    </source>
</evidence>
<dbReference type="GO" id="GO:0016874">
    <property type="term" value="F:ligase activity"/>
    <property type="evidence" value="ECO:0007669"/>
    <property type="project" value="UniProtKB-KW"/>
</dbReference>
<comment type="subcellular location">
    <subcellularLocation>
        <location evidence="1">Membrane</location>
        <topology evidence="1">Multi-pass membrane protein</topology>
    </subcellularLocation>
</comment>
<feature type="transmembrane region" description="Helical" evidence="5">
    <location>
        <begin position="235"/>
        <end position="254"/>
    </location>
</feature>
<organism evidence="7 8">
    <name type="scientific">Prevotella aff. ruminicola Tc2-24</name>
    <dbReference type="NCBI Taxonomy" id="81582"/>
    <lineage>
        <taxon>Bacteria</taxon>
        <taxon>Pseudomonadati</taxon>
        <taxon>Bacteroidota</taxon>
        <taxon>Bacteroidia</taxon>
        <taxon>Bacteroidales</taxon>
        <taxon>Prevotellaceae</taxon>
        <taxon>Prevotella</taxon>
    </lineage>
</organism>
<feature type="transmembrane region" description="Helical" evidence="5">
    <location>
        <begin position="283"/>
        <end position="298"/>
    </location>
</feature>
<dbReference type="InterPro" id="IPR007016">
    <property type="entry name" value="O-antigen_ligase-rel_domated"/>
</dbReference>
<evidence type="ECO:0000313" key="7">
    <source>
        <dbReference type="EMBL" id="SEV87037.1"/>
    </source>
</evidence>
<name>A0A1I0MF43_9BACT</name>
<evidence type="ECO:0000256" key="4">
    <source>
        <dbReference type="ARBA" id="ARBA00023136"/>
    </source>
</evidence>
<evidence type="ECO:0000313" key="8">
    <source>
        <dbReference type="Proteomes" id="UP000199373"/>
    </source>
</evidence>
<evidence type="ECO:0000256" key="2">
    <source>
        <dbReference type="ARBA" id="ARBA00022692"/>
    </source>
</evidence>
<dbReference type="EMBL" id="FOIQ01000001">
    <property type="protein sequence ID" value="SEV87037.1"/>
    <property type="molecule type" value="Genomic_DNA"/>
</dbReference>
<dbReference type="RefSeq" id="WP_091914624.1">
    <property type="nucleotide sequence ID" value="NZ_FOIQ01000001.1"/>
</dbReference>
<feature type="transmembrane region" description="Helical" evidence="5">
    <location>
        <begin position="179"/>
        <end position="195"/>
    </location>
</feature>
<dbReference type="Proteomes" id="UP000199373">
    <property type="component" value="Unassembled WGS sequence"/>
</dbReference>
<dbReference type="AlphaFoldDB" id="A0A1I0MF43"/>
<feature type="transmembrane region" description="Helical" evidence="5">
    <location>
        <begin position="89"/>
        <end position="106"/>
    </location>
</feature>
<dbReference type="PANTHER" id="PTHR37422">
    <property type="entry name" value="TEICHURONIC ACID BIOSYNTHESIS PROTEIN TUAE"/>
    <property type="match status" value="1"/>
</dbReference>
<gene>
    <name evidence="7" type="ORF">SAMN04487850_0616</name>
</gene>
<feature type="transmembrane region" description="Helical" evidence="5">
    <location>
        <begin position="431"/>
        <end position="451"/>
    </location>
</feature>
<feature type="transmembrane region" description="Helical" evidence="5">
    <location>
        <begin position="20"/>
        <end position="35"/>
    </location>
</feature>
<keyword evidence="3 5" id="KW-1133">Transmembrane helix</keyword>
<feature type="transmembrane region" description="Helical" evidence="5">
    <location>
        <begin position="403"/>
        <end position="424"/>
    </location>
</feature>
<dbReference type="GO" id="GO:0016020">
    <property type="term" value="C:membrane"/>
    <property type="evidence" value="ECO:0007669"/>
    <property type="project" value="UniProtKB-SubCell"/>
</dbReference>